<evidence type="ECO:0000256" key="7">
    <source>
        <dbReference type="ARBA" id="ARBA00023180"/>
    </source>
</evidence>
<feature type="transmembrane region" description="Helical" evidence="8">
    <location>
        <begin position="807"/>
        <end position="831"/>
    </location>
</feature>
<accession>A0A9W7XGU6</accession>
<feature type="transmembrane region" description="Helical" evidence="8">
    <location>
        <begin position="501"/>
        <end position="518"/>
    </location>
</feature>
<dbReference type="Proteomes" id="UP001145021">
    <property type="component" value="Unassembled WGS sequence"/>
</dbReference>
<feature type="transmembrane region" description="Helical" evidence="8">
    <location>
        <begin position="472"/>
        <end position="489"/>
    </location>
</feature>
<dbReference type="PANTHER" id="PTHR13533">
    <property type="entry name" value="N-ACETYLNEURAMINATE 9-O-ACETYLTRANSFERASE"/>
    <property type="match status" value="1"/>
</dbReference>
<dbReference type="GO" id="GO:0016740">
    <property type="term" value="F:transferase activity"/>
    <property type="evidence" value="ECO:0007669"/>
    <property type="project" value="UniProtKB-KW"/>
</dbReference>
<feature type="transmembrane region" description="Helical" evidence="8">
    <location>
        <begin position="592"/>
        <end position="610"/>
    </location>
</feature>
<evidence type="ECO:0000256" key="6">
    <source>
        <dbReference type="ARBA" id="ARBA00023136"/>
    </source>
</evidence>
<feature type="transmembrane region" description="Helical" evidence="8">
    <location>
        <begin position="630"/>
        <end position="648"/>
    </location>
</feature>
<comment type="caution">
    <text evidence="10">The sequence shown here is derived from an EMBL/GenBank/DDBJ whole genome shotgun (WGS) entry which is preliminary data.</text>
</comment>
<keyword evidence="6 8" id="KW-0472">Membrane</keyword>
<proteinExistence type="inferred from homology"/>
<keyword evidence="3" id="KW-0808">Transferase</keyword>
<keyword evidence="4 8" id="KW-0812">Transmembrane</keyword>
<evidence type="ECO:0000256" key="1">
    <source>
        <dbReference type="ARBA" id="ARBA00004141"/>
    </source>
</evidence>
<evidence type="ECO:0000256" key="5">
    <source>
        <dbReference type="ARBA" id="ARBA00022989"/>
    </source>
</evidence>
<feature type="transmembrane region" description="Helical" evidence="8">
    <location>
        <begin position="401"/>
        <end position="417"/>
    </location>
</feature>
<feature type="transmembrane region" description="Helical" evidence="8">
    <location>
        <begin position="329"/>
        <end position="350"/>
    </location>
</feature>
<evidence type="ECO:0000256" key="4">
    <source>
        <dbReference type="ARBA" id="ARBA00022692"/>
    </source>
</evidence>
<comment type="subcellular location">
    <subcellularLocation>
        <location evidence="1">Membrane</location>
        <topology evidence="1">Multi-pass membrane protein</topology>
    </subcellularLocation>
</comment>
<feature type="transmembrane region" description="Helical" evidence="8">
    <location>
        <begin position="723"/>
        <end position="754"/>
    </location>
</feature>
<evidence type="ECO:0000259" key="9">
    <source>
        <dbReference type="Pfam" id="PF07779"/>
    </source>
</evidence>
<feature type="transmembrane region" description="Helical" evidence="8">
    <location>
        <begin position="654"/>
        <end position="673"/>
    </location>
</feature>
<reference evidence="10" key="1">
    <citation type="submission" date="2022-07" db="EMBL/GenBank/DDBJ databases">
        <title>Phylogenomic reconstructions and comparative analyses of Kickxellomycotina fungi.</title>
        <authorList>
            <person name="Reynolds N.K."/>
            <person name="Stajich J.E."/>
            <person name="Barry K."/>
            <person name="Grigoriev I.V."/>
            <person name="Crous P."/>
            <person name="Smith M.E."/>
        </authorList>
    </citation>
    <scope>NUCLEOTIDE SEQUENCE</scope>
    <source>
        <strain evidence="10">NBRC 105413</strain>
    </source>
</reference>
<gene>
    <name evidence="10" type="ORF">LPJ64_005601</name>
</gene>
<dbReference type="AlphaFoldDB" id="A0A9W7XGU6"/>
<evidence type="ECO:0000256" key="8">
    <source>
        <dbReference type="SAM" id="Phobius"/>
    </source>
</evidence>
<dbReference type="EMBL" id="JANBOH010000377">
    <property type="protein sequence ID" value="KAJ1642563.1"/>
    <property type="molecule type" value="Genomic_DNA"/>
</dbReference>
<dbReference type="PANTHER" id="PTHR13533:SF1">
    <property type="entry name" value="N-ACETYLNEURAMINATE 9-O-ACETYLTRANSFERASE"/>
    <property type="match status" value="1"/>
</dbReference>
<keyword evidence="5 8" id="KW-1133">Transmembrane helix</keyword>
<comment type="similarity">
    <text evidence="2">Belongs to the PC-esterase family. CASD1 subfamily.</text>
</comment>
<feature type="domain" description="Cas1p 10 TM acyl transferase" evidence="9">
    <location>
        <begin position="364"/>
        <end position="762"/>
    </location>
</feature>
<organism evidence="10 11">
    <name type="scientific">Coemansia asiatica</name>
    <dbReference type="NCBI Taxonomy" id="1052880"/>
    <lineage>
        <taxon>Eukaryota</taxon>
        <taxon>Fungi</taxon>
        <taxon>Fungi incertae sedis</taxon>
        <taxon>Zoopagomycota</taxon>
        <taxon>Kickxellomycotina</taxon>
        <taxon>Kickxellomycetes</taxon>
        <taxon>Kickxellales</taxon>
        <taxon>Kickxellaceae</taxon>
        <taxon>Coemansia</taxon>
    </lineage>
</organism>
<keyword evidence="7" id="KW-0325">Glycoprotein</keyword>
<evidence type="ECO:0000256" key="2">
    <source>
        <dbReference type="ARBA" id="ARBA00010666"/>
    </source>
</evidence>
<dbReference type="InterPro" id="IPR012419">
    <property type="entry name" value="Cas1_AcylTrans_dom"/>
</dbReference>
<feature type="transmembrane region" description="Helical" evidence="8">
    <location>
        <begin position="524"/>
        <end position="541"/>
    </location>
</feature>
<sequence>MLFGIDKLWALSSHVPLRILSMSIALLALFFSIAQFSPSSRIHNHCRAVQHDGWWADKVSLQWQPEGCTLHEYTQKDLLQCLQPKSDRSAQVPSEHILFIGDSMMREKYQALARLVDPLLASSANQTEAVHQDLSIGWPMVGGVVARFIWDPYLNSPKTREILEGRAPLADRPKVLVVGSGLWFLRYKDESGGLEKWKLTMDQLNRDIANLWQNNMDERVTQHIYVSPAIDVVPELLTPERRTTLLPDRIAAMNEYMEAIDLPVFSAWARMAQGAAPRESPDGLHYSAAFNKRAINVLLNRVCNTEVVSRAARPPFRTTCCFEYPPPNWYAAAMALTVSLVLPALLFLRTRKAQKGFIARLAPSAKTLQEMLSFGAVLLLMYICDRTPLFEKLHKVYDARIFALLITIIVIGGAASWRKQNDKESTSNNGSSGFLNRQQTDEWKGWMQLVVLVYHLTNASTVSGIYNMVRVLVAMYLFMTGYGHCCFLYEKRDFGLRRLTLVLLRTNVLAASLAFAMNTSYMDYYFAPLCSVWTLVVWATMAAGSQINGSRLVWAKLCVAATFTWLINHKHLWPFAMLSRLGVHWDQREWEFRFGLDIFAAYFGMAVALLRLQYGQRLVEHVRWPQMQRWSVLLSAIALLWFLCFELSRESKYAYNAWHSLVSLVPVLAFVVLRNATASLRSRSSALFRSAGRISLELFVAQAHIFMAADSKAVLVFVHPRLWLMNVAVVSVVFFGMCQVLGTATTAIVAWLMAVPQQQQQQQQAGFRDVDLEMAEIGHVKNGLARPVLDRLAMSRVSLGRRLLQRLGILAVVQRSLAVRWVLGLLVLLALNHFY</sequence>
<dbReference type="GO" id="GO:0005975">
    <property type="term" value="P:carbohydrate metabolic process"/>
    <property type="evidence" value="ECO:0007669"/>
    <property type="project" value="UniProtKB-ARBA"/>
</dbReference>
<dbReference type="GO" id="GO:0016020">
    <property type="term" value="C:membrane"/>
    <property type="evidence" value="ECO:0007669"/>
    <property type="project" value="UniProtKB-SubCell"/>
</dbReference>
<evidence type="ECO:0000256" key="3">
    <source>
        <dbReference type="ARBA" id="ARBA00022679"/>
    </source>
</evidence>
<name>A0A9W7XGU6_9FUNG</name>
<feature type="transmembrane region" description="Helical" evidence="8">
    <location>
        <begin position="553"/>
        <end position="572"/>
    </location>
</feature>
<evidence type="ECO:0000313" key="10">
    <source>
        <dbReference type="EMBL" id="KAJ1642563.1"/>
    </source>
</evidence>
<dbReference type="GO" id="GO:0005794">
    <property type="term" value="C:Golgi apparatus"/>
    <property type="evidence" value="ECO:0007669"/>
    <property type="project" value="UniProtKB-ARBA"/>
</dbReference>
<protein>
    <recommendedName>
        <fullName evidence="9">Cas1p 10 TM acyl transferase domain-containing protein</fullName>
    </recommendedName>
</protein>
<keyword evidence="11" id="KW-1185">Reference proteome</keyword>
<feature type="transmembrane region" description="Helical" evidence="8">
    <location>
        <begin position="694"/>
        <end position="717"/>
    </location>
</feature>
<evidence type="ECO:0000313" key="11">
    <source>
        <dbReference type="Proteomes" id="UP001145021"/>
    </source>
</evidence>
<dbReference type="Pfam" id="PF07779">
    <property type="entry name" value="Cas1_AcylT"/>
    <property type="match status" value="1"/>
</dbReference>